<dbReference type="InterPro" id="IPR032828">
    <property type="entry name" value="PolyA_RNA-bd"/>
</dbReference>
<dbReference type="GO" id="GO:0043633">
    <property type="term" value="P:polyadenylation-dependent RNA catabolic process"/>
    <property type="evidence" value="ECO:0007669"/>
    <property type="project" value="InterPro"/>
</dbReference>
<keyword evidence="12" id="KW-0548">Nucleotidyltransferase</keyword>
<dbReference type="GO" id="GO:0006397">
    <property type="term" value="P:mRNA processing"/>
    <property type="evidence" value="ECO:0007669"/>
    <property type="project" value="UniProtKB-KW"/>
</dbReference>
<dbReference type="Gene3D" id="3.30.460.10">
    <property type="entry name" value="Beta Polymerase, domain 2"/>
    <property type="match status" value="1"/>
</dbReference>
<keyword evidence="4 7" id="KW-0067">ATP-binding</keyword>
<feature type="active site" evidence="7">
    <location>
        <position position="79"/>
    </location>
</feature>
<dbReference type="AlphaFoldDB" id="A0A0Q9YT25"/>
<reference evidence="13" key="2">
    <citation type="journal article" date="2016" name="Genome Announc.">
        <title>Draft Genome Sequences of Two Novel Amoeba-Resistant Intranuclear Bacteria, 'Candidatus Berkiella cookevillensis' and 'Candidatus Berkiella aquae'.</title>
        <authorList>
            <person name="Mehari Y.T."/>
            <person name="Arivett B.A."/>
            <person name="Farone A.L."/>
            <person name="Gunderson J.H."/>
            <person name="Farone M.B."/>
        </authorList>
    </citation>
    <scope>NUCLEOTIDE SEQUENCE</scope>
    <source>
        <strain evidence="13">HT99</strain>
    </source>
</reference>
<dbReference type="GO" id="GO:0003723">
    <property type="term" value="F:RNA binding"/>
    <property type="evidence" value="ECO:0007669"/>
    <property type="project" value="UniProtKB-UniRule"/>
</dbReference>
<comment type="catalytic activity">
    <reaction evidence="7">
        <text>RNA(n) + ATP = RNA(n)-3'-adenine ribonucleotide + diphosphate</text>
        <dbReference type="Rhea" id="RHEA:11332"/>
        <dbReference type="Rhea" id="RHEA-COMP:14527"/>
        <dbReference type="Rhea" id="RHEA-COMP:17347"/>
        <dbReference type="ChEBI" id="CHEBI:30616"/>
        <dbReference type="ChEBI" id="CHEBI:33019"/>
        <dbReference type="ChEBI" id="CHEBI:140395"/>
        <dbReference type="ChEBI" id="CHEBI:173115"/>
        <dbReference type="EC" id="2.7.7.19"/>
    </reaction>
</comment>
<dbReference type="Pfam" id="PF12626">
    <property type="entry name" value="PolyA_pol_arg_C"/>
    <property type="match status" value="1"/>
</dbReference>
<dbReference type="EMBL" id="LKAJ02000001">
    <property type="protein sequence ID" value="MCS5710211.1"/>
    <property type="molecule type" value="Genomic_DNA"/>
</dbReference>
<dbReference type="SUPFAM" id="SSF81301">
    <property type="entry name" value="Nucleotidyltransferase"/>
    <property type="match status" value="1"/>
</dbReference>
<proteinExistence type="inferred from homology"/>
<dbReference type="GO" id="GO:1990817">
    <property type="term" value="F:poly(A) RNA polymerase activity"/>
    <property type="evidence" value="ECO:0007669"/>
    <property type="project" value="UniProtKB-UniRule"/>
</dbReference>
<feature type="domain" description="Poly A polymerase head" evidence="9">
    <location>
        <begin position="59"/>
        <end position="187"/>
    </location>
</feature>
<evidence type="ECO:0000259" key="9">
    <source>
        <dbReference type="Pfam" id="PF01743"/>
    </source>
</evidence>
<reference evidence="13" key="3">
    <citation type="submission" date="2021-06" db="EMBL/GenBank/DDBJ databases">
        <title>Genomic Description and Analysis of Intracellular Bacteria, Candidatus Berkiella cookevillensis and Candidatus Berkiella aquae.</title>
        <authorList>
            <person name="Kidane D.T."/>
            <person name="Mehari Y.T."/>
            <person name="Rice F.C."/>
            <person name="Arivett B.A."/>
            <person name="Farone A.L."/>
            <person name="Berk S.G."/>
            <person name="Farone M.B."/>
        </authorList>
    </citation>
    <scope>NUCLEOTIDE SEQUENCE</scope>
    <source>
        <strain evidence="13">HT99</strain>
    </source>
</reference>
<dbReference type="InterPro" id="IPR010206">
    <property type="entry name" value="PolA_pol_I"/>
</dbReference>
<feature type="domain" description="Polymerase A arginine-rich C-terminal" evidence="10">
    <location>
        <begin position="330"/>
        <end position="444"/>
    </location>
</feature>
<dbReference type="PANTHER" id="PTHR43051">
    <property type="entry name" value="POLYNUCLEOTIDE ADENYLYLTRANSFERASE FAMILY PROTEIN"/>
    <property type="match status" value="1"/>
</dbReference>
<evidence type="ECO:0000313" key="14">
    <source>
        <dbReference type="Proteomes" id="UP000051497"/>
    </source>
</evidence>
<evidence type="ECO:0000256" key="7">
    <source>
        <dbReference type="HAMAP-Rule" id="MF_00957"/>
    </source>
</evidence>
<comment type="similarity">
    <text evidence="7 8">Belongs to the tRNA nucleotidyltransferase/poly(A) polymerase family.</text>
</comment>
<evidence type="ECO:0000256" key="2">
    <source>
        <dbReference type="ARBA" id="ARBA00022679"/>
    </source>
</evidence>
<keyword evidence="5 7" id="KW-0694">RNA-binding</keyword>
<evidence type="ECO:0000256" key="6">
    <source>
        <dbReference type="ARBA" id="ARBA00023163"/>
    </source>
</evidence>
<dbReference type="InterPro" id="IPR002646">
    <property type="entry name" value="PolA_pol_head_dom"/>
</dbReference>
<evidence type="ECO:0000256" key="3">
    <source>
        <dbReference type="ARBA" id="ARBA00022741"/>
    </source>
</evidence>
<keyword evidence="14" id="KW-1185">Reference proteome</keyword>
<reference evidence="12" key="1">
    <citation type="submission" date="2015-09" db="EMBL/GenBank/DDBJ databases">
        <title>Draft Genome Sequences of Two Novel Amoeba-resistant Intranuclear Bacteria, Candidatus Berkiella cookevillensis and Candidatus Berkiella aquae.</title>
        <authorList>
            <person name="Mehari Y.T."/>
            <person name="Arivett B.A."/>
            <person name="Farone A.L."/>
            <person name="Gunderson J.H."/>
            <person name="Farone M.B."/>
        </authorList>
    </citation>
    <scope>NUCLEOTIDE SEQUENCE [LARGE SCALE GENOMIC DNA]</scope>
    <source>
        <strain evidence="12">HT99</strain>
    </source>
</reference>
<dbReference type="InterPro" id="IPR025866">
    <property type="entry name" value="PolyA_pol_arg_C_dom"/>
</dbReference>
<evidence type="ECO:0000256" key="5">
    <source>
        <dbReference type="ARBA" id="ARBA00022884"/>
    </source>
</evidence>
<dbReference type="CDD" id="cd05398">
    <property type="entry name" value="NT_ClassII-CCAase"/>
    <property type="match status" value="1"/>
</dbReference>
<dbReference type="SUPFAM" id="SSF81891">
    <property type="entry name" value="Poly A polymerase C-terminal region-like"/>
    <property type="match status" value="1"/>
</dbReference>
<dbReference type="Pfam" id="PF01743">
    <property type="entry name" value="PolyA_pol"/>
    <property type="match status" value="1"/>
</dbReference>
<dbReference type="EMBL" id="LKAJ01000010">
    <property type="protein sequence ID" value="KRG20602.1"/>
    <property type="molecule type" value="Genomic_DNA"/>
</dbReference>
<evidence type="ECO:0000259" key="11">
    <source>
        <dbReference type="Pfam" id="PF12627"/>
    </source>
</evidence>
<dbReference type="STRING" id="295108.HT99x_02334"/>
<accession>A0A0Q9YT25</accession>
<dbReference type="GO" id="GO:0005524">
    <property type="term" value="F:ATP binding"/>
    <property type="evidence" value="ECO:0007669"/>
    <property type="project" value="UniProtKB-UniRule"/>
</dbReference>
<feature type="active site" evidence="7">
    <location>
        <position position="156"/>
    </location>
</feature>
<sequence length="448" mass="51659">MIRALIKKVGFLFGKAQPTTAKIGQPIVIPRSQHGISRKEISENALKVLYRLNKHGYEAYLVGGSVRDLLLGLHPKDFDVVTNAKPEEVRRVFRNCRLIGRRFRLAHVYFGHDIIEVATFRGKTDAPSEDISHSEQGMILRDNVYGTIAEDVWRRDFTINALYYNIADFSIVDYVGGFADLKAKRMRMIGDVKQRYREDPVRILRAVRFAAKANIELSKELTQPIAELKELLHHISSARLFEEVMKMFHSGVASRIYQELKTNGLLAELFPITDDSIKKNVHPMDALLGIVFQSTDNRIRAEKPVTPSFIVAALLWYPIVERTTALMEKGIPFIPARMQATEELLSQQAKRISIPKRITLGAREIWQLQMRLEKRHGKRAQQLISEQRFRAAYDFLEMRAQIGEDVNDLYEWWRAYIDGDAAIRKELLKKVNQPTGRRKRRKRKPAPT</sequence>
<keyword evidence="6 7" id="KW-0804">Transcription</keyword>
<evidence type="ECO:0000256" key="8">
    <source>
        <dbReference type="RuleBase" id="RU003953"/>
    </source>
</evidence>
<protein>
    <recommendedName>
        <fullName evidence="7">Poly(A) polymerase I</fullName>
        <shortName evidence="7">PAP I</shortName>
        <ecNumber evidence="7">2.7.7.19</ecNumber>
    </recommendedName>
</protein>
<feature type="domain" description="tRNA nucleotidyltransferase/poly(A) polymerase RNA and SrmB- binding" evidence="11">
    <location>
        <begin position="216"/>
        <end position="275"/>
    </location>
</feature>
<dbReference type="OrthoDB" id="9805698at2"/>
<gene>
    <name evidence="12" type="primary">pcnB_1</name>
    <name evidence="7 13" type="synonym">pcnB</name>
    <name evidence="13" type="ORF">HT99x_002085</name>
    <name evidence="12" type="ORF">HT99x_02334</name>
</gene>
<dbReference type="Pfam" id="PF12627">
    <property type="entry name" value="PolyA_pol_RNAbd"/>
    <property type="match status" value="1"/>
</dbReference>
<organism evidence="12">
    <name type="scientific">Candidatus Berkiella aquae</name>
    <dbReference type="NCBI Taxonomy" id="295108"/>
    <lineage>
        <taxon>Bacteria</taxon>
        <taxon>Pseudomonadati</taxon>
        <taxon>Pseudomonadota</taxon>
        <taxon>Gammaproteobacteria</taxon>
        <taxon>Candidatus Berkiellales</taxon>
        <taxon>Candidatus Berkiellaceae</taxon>
        <taxon>Candidatus Berkiella</taxon>
    </lineage>
</organism>
<evidence type="ECO:0000313" key="12">
    <source>
        <dbReference type="EMBL" id="KRG20602.1"/>
    </source>
</evidence>
<dbReference type="HAMAP" id="MF_00957">
    <property type="entry name" value="PolyA_pol"/>
    <property type="match status" value="1"/>
</dbReference>
<evidence type="ECO:0000313" key="13">
    <source>
        <dbReference type="EMBL" id="MCS5710211.1"/>
    </source>
</evidence>
<dbReference type="FunFam" id="3.30.460.10:FF:000035">
    <property type="entry name" value="Poly(A) polymerase I"/>
    <property type="match status" value="1"/>
</dbReference>
<keyword evidence="1 7" id="KW-0507">mRNA processing</keyword>
<name>A0A0Q9YT25_9GAMM</name>
<dbReference type="RefSeq" id="WP_083482936.1">
    <property type="nucleotide sequence ID" value="NZ_LKAJ02000001.1"/>
</dbReference>
<evidence type="ECO:0000256" key="1">
    <source>
        <dbReference type="ARBA" id="ARBA00022664"/>
    </source>
</evidence>
<comment type="function">
    <text evidence="7">Adds poly(A) tail to the 3' end of many RNAs, which usually targets these RNAs for decay. Plays a significant role in the global control of gene expression, through influencing the rate of transcript degradation, and in the general RNA quality control.</text>
</comment>
<evidence type="ECO:0000259" key="10">
    <source>
        <dbReference type="Pfam" id="PF12626"/>
    </source>
</evidence>
<feature type="active site" evidence="7">
    <location>
        <position position="77"/>
    </location>
</feature>
<dbReference type="InterPro" id="IPR043519">
    <property type="entry name" value="NT_sf"/>
</dbReference>
<dbReference type="InterPro" id="IPR052191">
    <property type="entry name" value="tRNA_ntf/polyA_polymerase_I"/>
</dbReference>
<dbReference type="Gene3D" id="1.10.3090.10">
    <property type="entry name" value="cca-adding enzyme, domain 2"/>
    <property type="match status" value="1"/>
</dbReference>
<dbReference type="PATRIC" id="fig|1590043.3.peg.2383"/>
<keyword evidence="3 7" id="KW-0547">Nucleotide-binding</keyword>
<dbReference type="NCBIfam" id="TIGR01942">
    <property type="entry name" value="pcnB"/>
    <property type="match status" value="1"/>
</dbReference>
<dbReference type="Proteomes" id="UP000051497">
    <property type="component" value="Unassembled WGS sequence"/>
</dbReference>
<dbReference type="PANTHER" id="PTHR43051:SF1">
    <property type="entry name" value="POLYNUCLEOTIDE ADENYLYLTRANSFERASE FAMILY PROTEIN"/>
    <property type="match status" value="1"/>
</dbReference>
<comment type="caution">
    <text evidence="12">The sequence shown here is derived from an EMBL/GenBank/DDBJ whole genome shotgun (WGS) entry which is preliminary data.</text>
</comment>
<dbReference type="EC" id="2.7.7.19" evidence="7"/>
<evidence type="ECO:0000256" key="4">
    <source>
        <dbReference type="ARBA" id="ARBA00022840"/>
    </source>
</evidence>
<keyword evidence="2 7" id="KW-0808">Transferase</keyword>